<evidence type="ECO:0000256" key="7">
    <source>
        <dbReference type="ARBA" id="ARBA00023163"/>
    </source>
</evidence>
<evidence type="ECO:0000256" key="1">
    <source>
        <dbReference type="ARBA" id="ARBA00004123"/>
    </source>
</evidence>
<feature type="domain" description="C2H2-type" evidence="11">
    <location>
        <begin position="482"/>
        <end position="509"/>
    </location>
</feature>
<dbReference type="SMART" id="SM00355">
    <property type="entry name" value="ZnF_C2H2"/>
    <property type="match status" value="15"/>
</dbReference>
<feature type="domain" description="C2H2-type" evidence="11">
    <location>
        <begin position="514"/>
        <end position="541"/>
    </location>
</feature>
<feature type="region of interest" description="Disordered" evidence="10">
    <location>
        <begin position="53"/>
        <end position="148"/>
    </location>
</feature>
<dbReference type="GeneID" id="109471125"/>
<evidence type="ECO:0000256" key="8">
    <source>
        <dbReference type="ARBA" id="ARBA00023242"/>
    </source>
</evidence>
<evidence type="ECO:0000313" key="13">
    <source>
        <dbReference type="RefSeq" id="XP_019625908.1"/>
    </source>
</evidence>
<gene>
    <name evidence="13" type="primary">LOC109471125</name>
</gene>
<feature type="domain" description="C2H2-type" evidence="11">
    <location>
        <begin position="377"/>
        <end position="404"/>
    </location>
</feature>
<feature type="region of interest" description="Disordered" evidence="10">
    <location>
        <begin position="694"/>
        <end position="753"/>
    </location>
</feature>
<evidence type="ECO:0000256" key="10">
    <source>
        <dbReference type="SAM" id="MobiDB-lite"/>
    </source>
</evidence>
<keyword evidence="3" id="KW-0677">Repeat</keyword>
<dbReference type="GO" id="GO:0005634">
    <property type="term" value="C:nucleus"/>
    <property type="evidence" value="ECO:0007669"/>
    <property type="project" value="UniProtKB-SubCell"/>
</dbReference>
<dbReference type="Proteomes" id="UP000515135">
    <property type="component" value="Unplaced"/>
</dbReference>
<dbReference type="PROSITE" id="PS00028">
    <property type="entry name" value="ZINC_FINGER_C2H2_1"/>
    <property type="match status" value="2"/>
</dbReference>
<dbReference type="FunFam" id="3.30.160.60:FF:000100">
    <property type="entry name" value="Zinc finger 45-like"/>
    <property type="match status" value="1"/>
</dbReference>
<keyword evidence="2" id="KW-0479">Metal-binding</keyword>
<evidence type="ECO:0000313" key="12">
    <source>
        <dbReference type="Proteomes" id="UP000515135"/>
    </source>
</evidence>
<keyword evidence="8" id="KW-0539">Nucleus</keyword>
<dbReference type="InterPro" id="IPR036236">
    <property type="entry name" value="Znf_C2H2_sf"/>
</dbReference>
<feature type="compositionally biased region" description="Low complexity" evidence="10">
    <location>
        <begin position="84"/>
        <end position="94"/>
    </location>
</feature>
<dbReference type="GO" id="GO:0045944">
    <property type="term" value="P:positive regulation of transcription by RNA polymerase II"/>
    <property type="evidence" value="ECO:0007669"/>
    <property type="project" value="TreeGrafter"/>
</dbReference>
<organism evidence="12 13">
    <name type="scientific">Branchiostoma belcheri</name>
    <name type="common">Amphioxus</name>
    <dbReference type="NCBI Taxonomy" id="7741"/>
    <lineage>
        <taxon>Eukaryota</taxon>
        <taxon>Metazoa</taxon>
        <taxon>Chordata</taxon>
        <taxon>Cephalochordata</taxon>
        <taxon>Leptocardii</taxon>
        <taxon>Amphioxiformes</taxon>
        <taxon>Branchiostomatidae</taxon>
        <taxon>Branchiostoma</taxon>
    </lineage>
</organism>
<reference evidence="13" key="1">
    <citation type="submission" date="2025-08" db="UniProtKB">
        <authorList>
            <consortium name="RefSeq"/>
        </authorList>
    </citation>
    <scope>IDENTIFICATION</scope>
    <source>
        <tissue evidence="13">Gonad</tissue>
    </source>
</reference>
<evidence type="ECO:0000259" key="11">
    <source>
        <dbReference type="PROSITE" id="PS50157"/>
    </source>
</evidence>
<dbReference type="Gene3D" id="3.30.160.60">
    <property type="entry name" value="Classic Zinc Finger"/>
    <property type="match status" value="8"/>
</dbReference>
<dbReference type="Pfam" id="PF00096">
    <property type="entry name" value="zf-C2H2"/>
    <property type="match status" value="1"/>
</dbReference>
<feature type="domain" description="C2H2-type" evidence="11">
    <location>
        <begin position="349"/>
        <end position="376"/>
    </location>
</feature>
<dbReference type="Pfam" id="PF13909">
    <property type="entry name" value="zf-H2C2_5"/>
    <property type="match status" value="1"/>
</dbReference>
<dbReference type="FunFam" id="3.30.160.60:FF:000805">
    <property type="entry name" value="RE1-silencing transcription factor B"/>
    <property type="match status" value="1"/>
</dbReference>
<keyword evidence="5" id="KW-0862">Zinc</keyword>
<sequence>MEGVELAPLQQVELASLQQVNMSNISMEQDEEDQIAPLDLSMVSGLRETPVEEPVQLQDLGASPETTVQQWMPRKGKKMKWKWQKSPGKSSTKSSSKKRKTDRKKETTPDENSNPVADAEVPLVNSKEANPMDGLTEDNSGETVFPDDTIPMSQLMEDETPLSLTAQKGRPKKLDMPPMPVREEPQQIQVNGTTTVFSDRTVYNCDECAYTTYKRYAYIVHLRVHTGEKPFQCPFCPHATTQAGHLRRHMSQMHSEEGKKFECGMCSFSTNSQSRLIKHIREHDKETLEAEQAAEEEAAEEQEQEEKDGEEELEKMDGEEEVGEENMEKGTAEGGKKKKKKRRGKDKKYNCGECDFKTAYRHCLVTHLKVHQGIKEHRCPQCGYSTTYKHVLARHMLSHDGKRDHFCDSCSFASPYKFVVARHIKRKHGGPRQLACDRCPYLGFDAAAMKAHMKKHDNEGQYRCKFAPRDEDQKPREKILLYHCDQCEYATNRKDHLDCHAKVHKDKPEGSSIYKCEQCTYVTGKRFLLNKHLKGHSSVKKYMCEMCGGTFDRKVNYEAHKRTHTGEKPYKCPKCDYASSQKTHLNRHLRMHNGFRPFKCEKCSYAAANQHEIVRHVRQVHLKIKPFQCPYCAYATADRSNYTKHVAMHTNPRPYTCPACVYTASKKCNLYYHMKSKHPDHPDTQEHAGHVKLKVKPPGSTEASPEGKEKSKAKGDEVNNNWNQNKKKAEGAEGGAEGTSESEVKTEGEEATNLIDFITNTEDQEEEEGSEVPTPGVEGHSCDFCGRFFTDREVWETHVQRHLRAS</sequence>
<dbReference type="SUPFAM" id="SSF57667">
    <property type="entry name" value="beta-beta-alpha zinc fingers"/>
    <property type="match status" value="7"/>
</dbReference>
<feature type="domain" description="C2H2-type" evidence="11">
    <location>
        <begin position="261"/>
        <end position="288"/>
    </location>
</feature>
<proteinExistence type="predicted"/>
<evidence type="ECO:0000256" key="3">
    <source>
        <dbReference type="ARBA" id="ARBA00022737"/>
    </source>
</evidence>
<feature type="compositionally biased region" description="Acidic residues" evidence="10">
    <location>
        <begin position="292"/>
        <end position="325"/>
    </location>
</feature>
<comment type="subcellular location">
    <subcellularLocation>
        <location evidence="1">Nucleus</location>
    </subcellularLocation>
</comment>
<keyword evidence="6" id="KW-0805">Transcription regulation</keyword>
<feature type="compositionally biased region" description="Basic and acidic residues" evidence="10">
    <location>
        <begin position="705"/>
        <end position="717"/>
    </location>
</feature>
<feature type="domain" description="C2H2-type" evidence="11">
    <location>
        <begin position="542"/>
        <end position="569"/>
    </location>
</feature>
<dbReference type="InterPro" id="IPR008598">
    <property type="entry name" value="Di19_Zn-bd"/>
</dbReference>
<dbReference type="OrthoDB" id="427030at2759"/>
<accession>A0A6P4YND7</accession>
<keyword evidence="7" id="KW-0804">Transcription</keyword>
<feature type="domain" description="C2H2-type" evidence="11">
    <location>
        <begin position="598"/>
        <end position="626"/>
    </location>
</feature>
<dbReference type="FunFam" id="3.30.160.60:FF:000446">
    <property type="entry name" value="Zinc finger protein"/>
    <property type="match status" value="1"/>
</dbReference>
<evidence type="ECO:0000256" key="9">
    <source>
        <dbReference type="PROSITE-ProRule" id="PRU00042"/>
    </source>
</evidence>
<dbReference type="PANTHER" id="PTHR24403:SF102">
    <property type="entry name" value="RE1-SILENCING TRANSCRIPTION FACTOR"/>
    <property type="match status" value="1"/>
</dbReference>
<feature type="compositionally biased region" description="Basic residues" evidence="10">
    <location>
        <begin position="74"/>
        <end position="83"/>
    </location>
</feature>
<feature type="domain" description="C2H2-type" evidence="11">
    <location>
        <begin position="203"/>
        <end position="230"/>
    </location>
</feature>
<feature type="domain" description="C2H2-type" evidence="11">
    <location>
        <begin position="627"/>
        <end position="654"/>
    </location>
</feature>
<dbReference type="RefSeq" id="XP_019625908.1">
    <property type="nucleotide sequence ID" value="XM_019770349.1"/>
</dbReference>
<feature type="domain" description="C2H2-type" evidence="11">
    <location>
        <begin position="780"/>
        <end position="806"/>
    </location>
</feature>
<keyword evidence="12" id="KW-1185">Reference proteome</keyword>
<feature type="domain" description="C2H2-type" evidence="11">
    <location>
        <begin position="570"/>
        <end position="597"/>
    </location>
</feature>
<feature type="region of interest" description="Disordered" evidence="10">
    <location>
        <begin position="285"/>
        <end position="342"/>
    </location>
</feature>
<evidence type="ECO:0000256" key="2">
    <source>
        <dbReference type="ARBA" id="ARBA00022723"/>
    </source>
</evidence>
<evidence type="ECO:0000256" key="6">
    <source>
        <dbReference type="ARBA" id="ARBA00023015"/>
    </source>
</evidence>
<dbReference type="KEGG" id="bbel:109471125"/>
<protein>
    <submittedName>
        <fullName evidence="13">Zinc finger protein 431-like</fullName>
    </submittedName>
</protein>
<keyword evidence="4 9" id="KW-0863">Zinc-finger</keyword>
<name>A0A6P4YND7_BRABE</name>
<dbReference type="GO" id="GO:0008270">
    <property type="term" value="F:zinc ion binding"/>
    <property type="evidence" value="ECO:0007669"/>
    <property type="project" value="UniProtKB-KW"/>
</dbReference>
<dbReference type="PROSITE" id="PS50157">
    <property type="entry name" value="ZINC_FINGER_C2H2_2"/>
    <property type="match status" value="12"/>
</dbReference>
<evidence type="ECO:0000256" key="5">
    <source>
        <dbReference type="ARBA" id="ARBA00022833"/>
    </source>
</evidence>
<dbReference type="InterPro" id="IPR013087">
    <property type="entry name" value="Znf_C2H2_type"/>
</dbReference>
<feature type="domain" description="C2H2-type" evidence="11">
    <location>
        <begin position="231"/>
        <end position="259"/>
    </location>
</feature>
<feature type="compositionally biased region" description="Basic and acidic residues" evidence="10">
    <location>
        <begin position="326"/>
        <end position="335"/>
    </location>
</feature>
<dbReference type="Pfam" id="PF05605">
    <property type="entry name" value="zf-Di19"/>
    <property type="match status" value="1"/>
</dbReference>
<dbReference type="InterPro" id="IPR050688">
    <property type="entry name" value="Zinc_finger/UBP_domain"/>
</dbReference>
<evidence type="ECO:0000256" key="4">
    <source>
        <dbReference type="ARBA" id="ARBA00022771"/>
    </source>
</evidence>
<dbReference type="PANTHER" id="PTHR24403">
    <property type="entry name" value="ZINC FINGER PROTEIN"/>
    <property type="match status" value="1"/>
</dbReference>
<dbReference type="FunFam" id="3.30.160.60:FF:000395">
    <property type="entry name" value="zinc finger protein 513"/>
    <property type="match status" value="1"/>
</dbReference>
<dbReference type="AlphaFoldDB" id="A0A6P4YND7"/>